<dbReference type="EMBL" id="BDDD01000628">
    <property type="protein sequence ID" value="GAV68296.1"/>
    <property type="molecule type" value="Genomic_DNA"/>
</dbReference>
<protein>
    <submittedName>
        <fullName evidence="1">Uncharacterized protein</fullName>
    </submittedName>
</protein>
<sequence length="101" mass="10787">MVVPTAERPLGVEGSLGAAVGDPVAPTVRAKPPPSENCFGASTLSRVEVKKLSEKYNFPRGLTYCIPSDPRMVTMSREGLFVIFEGALSHGLRVPIPSFSI</sequence>
<proteinExistence type="predicted"/>
<evidence type="ECO:0000313" key="1">
    <source>
        <dbReference type="EMBL" id="GAV68296.1"/>
    </source>
</evidence>
<organism evidence="1 2">
    <name type="scientific">Cephalotus follicularis</name>
    <name type="common">Albany pitcher plant</name>
    <dbReference type="NCBI Taxonomy" id="3775"/>
    <lineage>
        <taxon>Eukaryota</taxon>
        <taxon>Viridiplantae</taxon>
        <taxon>Streptophyta</taxon>
        <taxon>Embryophyta</taxon>
        <taxon>Tracheophyta</taxon>
        <taxon>Spermatophyta</taxon>
        <taxon>Magnoliopsida</taxon>
        <taxon>eudicotyledons</taxon>
        <taxon>Gunneridae</taxon>
        <taxon>Pentapetalae</taxon>
        <taxon>rosids</taxon>
        <taxon>fabids</taxon>
        <taxon>Oxalidales</taxon>
        <taxon>Cephalotaceae</taxon>
        <taxon>Cephalotus</taxon>
    </lineage>
</organism>
<dbReference type="AlphaFoldDB" id="A0A1Q3BJT0"/>
<comment type="caution">
    <text evidence="1">The sequence shown here is derived from an EMBL/GenBank/DDBJ whole genome shotgun (WGS) entry which is preliminary data.</text>
</comment>
<keyword evidence="2" id="KW-1185">Reference proteome</keyword>
<dbReference type="Proteomes" id="UP000187406">
    <property type="component" value="Unassembled WGS sequence"/>
</dbReference>
<name>A0A1Q3BJT0_CEPFO</name>
<dbReference type="InParanoid" id="A0A1Q3BJT0"/>
<accession>A0A1Q3BJT0</accession>
<dbReference type="OrthoDB" id="685909at2759"/>
<reference evidence="2" key="1">
    <citation type="submission" date="2016-04" db="EMBL/GenBank/DDBJ databases">
        <title>Cephalotus genome sequencing.</title>
        <authorList>
            <person name="Fukushima K."/>
            <person name="Hasebe M."/>
            <person name="Fang X."/>
        </authorList>
    </citation>
    <scope>NUCLEOTIDE SEQUENCE [LARGE SCALE GENOMIC DNA]</scope>
    <source>
        <strain evidence="2">cv. St1</strain>
    </source>
</reference>
<gene>
    <name evidence="1" type="ORF">CFOL_v3_11799</name>
</gene>
<evidence type="ECO:0000313" key="2">
    <source>
        <dbReference type="Proteomes" id="UP000187406"/>
    </source>
</evidence>